<evidence type="ECO:0000256" key="4">
    <source>
        <dbReference type="ARBA" id="ARBA00022737"/>
    </source>
</evidence>
<dbReference type="PANTHER" id="PTHR22777:SF32">
    <property type="entry name" value="UPF0053 INNER MEMBRANE PROTEIN YFJD"/>
    <property type="match status" value="1"/>
</dbReference>
<feature type="domain" description="CBS" evidence="7">
    <location>
        <begin position="56"/>
        <end position="115"/>
    </location>
</feature>
<keyword evidence="5 6" id="KW-0129">CBS domain</keyword>
<keyword evidence="9" id="KW-1185">Reference proteome</keyword>
<sequence length="273" mass="31214">MRNSGDALLKRPTFVSKVLRSFLAEDDALRTPLHQETREMIKGIHGLADTTVREVMVPRIDSVFLSIDLPTEELVSRIAETGHSRFPVYKDTIDNVVGMLYAKDLLQYLTNGETIRMDTLLRKPFFVPESKRLDGLLREMKRRRVHIAVAVDEYGGVSGLVCMEDIIEEIVGDIQDEFDNEREDLLELGNHTYLCDARINLEDMEETLGITLPDDDYDTLGGFVFDLFGKIPVKFEKVSHDNIDFIVQDMDGHKIKTIKVMVKPDEAPRNDER</sequence>
<dbReference type="PANTHER" id="PTHR22777">
    <property type="entry name" value="HEMOLYSIN-RELATED"/>
    <property type="match status" value="1"/>
</dbReference>
<keyword evidence="4" id="KW-0677">Repeat</keyword>
<dbReference type="GO" id="GO:0050660">
    <property type="term" value="F:flavin adenine dinucleotide binding"/>
    <property type="evidence" value="ECO:0007669"/>
    <property type="project" value="InterPro"/>
</dbReference>
<evidence type="ECO:0000313" key="8">
    <source>
        <dbReference type="EMBL" id="SIP98781.1"/>
    </source>
</evidence>
<dbReference type="Gene3D" id="3.30.465.10">
    <property type="match status" value="1"/>
</dbReference>
<comment type="subcellular location">
    <subcellularLocation>
        <location evidence="1">Cell membrane</location>
        <topology evidence="1">Multi-pass membrane protein</topology>
    </subcellularLocation>
</comment>
<evidence type="ECO:0000256" key="1">
    <source>
        <dbReference type="ARBA" id="ARBA00004651"/>
    </source>
</evidence>
<comment type="similarity">
    <text evidence="2">Belongs to the UPF0053 family.</text>
</comment>
<dbReference type="InterPro" id="IPR016169">
    <property type="entry name" value="FAD-bd_PCMH_sub2"/>
</dbReference>
<dbReference type="Proteomes" id="UP000186400">
    <property type="component" value="Unassembled WGS sequence"/>
</dbReference>
<dbReference type="GO" id="GO:0005886">
    <property type="term" value="C:plasma membrane"/>
    <property type="evidence" value="ECO:0007669"/>
    <property type="project" value="UniProtKB-SubCell"/>
</dbReference>
<keyword evidence="3" id="KW-0472">Membrane</keyword>
<dbReference type="PROSITE" id="PS51371">
    <property type="entry name" value="CBS"/>
    <property type="match status" value="2"/>
</dbReference>
<feature type="domain" description="CBS" evidence="7">
    <location>
        <begin position="117"/>
        <end position="177"/>
    </location>
</feature>
<evidence type="ECO:0000256" key="5">
    <source>
        <dbReference type="ARBA" id="ARBA00023122"/>
    </source>
</evidence>
<dbReference type="SUPFAM" id="SSF56176">
    <property type="entry name" value="FAD-binding/transporter-associated domain-like"/>
    <property type="match status" value="1"/>
</dbReference>
<protein>
    <submittedName>
        <fullName evidence="8">CBS domain-containing protein</fullName>
    </submittedName>
</protein>
<evidence type="ECO:0000256" key="2">
    <source>
        <dbReference type="ARBA" id="ARBA00006337"/>
    </source>
</evidence>
<dbReference type="AlphaFoldDB" id="A0A1N6P339"/>
<dbReference type="InterPro" id="IPR005170">
    <property type="entry name" value="Transptr-assoc_dom"/>
</dbReference>
<evidence type="ECO:0000259" key="7">
    <source>
        <dbReference type="PROSITE" id="PS51371"/>
    </source>
</evidence>
<dbReference type="EMBL" id="FTMS01000002">
    <property type="protein sequence ID" value="SIP98781.1"/>
    <property type="molecule type" value="Genomic_DNA"/>
</dbReference>
<dbReference type="FunFam" id="3.10.580.10:FF:000002">
    <property type="entry name" value="Magnesium/cobalt efflux protein CorC"/>
    <property type="match status" value="1"/>
</dbReference>
<evidence type="ECO:0000313" key="9">
    <source>
        <dbReference type="Proteomes" id="UP000186400"/>
    </source>
</evidence>
<dbReference type="SMART" id="SM01091">
    <property type="entry name" value="CorC_HlyC"/>
    <property type="match status" value="1"/>
</dbReference>
<dbReference type="InterPro" id="IPR000644">
    <property type="entry name" value="CBS_dom"/>
</dbReference>
<proteinExistence type="inferred from homology"/>
<gene>
    <name evidence="8" type="ORF">SAMN05920897_102105</name>
</gene>
<evidence type="ECO:0000256" key="6">
    <source>
        <dbReference type="PROSITE-ProRule" id="PRU00703"/>
    </source>
</evidence>
<dbReference type="SUPFAM" id="SSF54631">
    <property type="entry name" value="CBS-domain pair"/>
    <property type="match status" value="1"/>
</dbReference>
<reference evidence="8 9" key="1">
    <citation type="submission" date="2017-01" db="EMBL/GenBank/DDBJ databases">
        <authorList>
            <person name="Mah S.A."/>
            <person name="Swanson W.J."/>
            <person name="Moy G.W."/>
            <person name="Vacquier V.D."/>
        </authorList>
    </citation>
    <scope>NUCLEOTIDE SEQUENCE [LARGE SCALE GENOMIC DNA]</scope>
    <source>
        <strain evidence="8 9">ASpG1</strain>
    </source>
</reference>
<dbReference type="Pfam" id="PF03471">
    <property type="entry name" value="CorC_HlyC"/>
    <property type="match status" value="1"/>
</dbReference>
<dbReference type="SMART" id="SM00116">
    <property type="entry name" value="CBS"/>
    <property type="match status" value="2"/>
</dbReference>
<keyword evidence="3" id="KW-1003">Cell membrane</keyword>
<dbReference type="STRING" id="159291.SAMN05920897_102105"/>
<dbReference type="CDD" id="cd04590">
    <property type="entry name" value="CBS_pair_CorC_HlyC_assoc"/>
    <property type="match status" value="1"/>
</dbReference>
<dbReference type="InterPro" id="IPR044751">
    <property type="entry name" value="Ion_transp-like_CBS"/>
</dbReference>
<organism evidence="8 9">
    <name type="scientific">Alkalispirochaeta americana</name>
    <dbReference type="NCBI Taxonomy" id="159291"/>
    <lineage>
        <taxon>Bacteria</taxon>
        <taxon>Pseudomonadati</taxon>
        <taxon>Spirochaetota</taxon>
        <taxon>Spirochaetia</taxon>
        <taxon>Spirochaetales</taxon>
        <taxon>Spirochaetaceae</taxon>
        <taxon>Alkalispirochaeta</taxon>
    </lineage>
</organism>
<dbReference type="Gene3D" id="3.10.580.10">
    <property type="entry name" value="CBS-domain"/>
    <property type="match status" value="1"/>
</dbReference>
<evidence type="ECO:0000256" key="3">
    <source>
        <dbReference type="ARBA" id="ARBA00022475"/>
    </source>
</evidence>
<dbReference type="InterPro" id="IPR046342">
    <property type="entry name" value="CBS_dom_sf"/>
</dbReference>
<dbReference type="Pfam" id="PF00571">
    <property type="entry name" value="CBS"/>
    <property type="match status" value="2"/>
</dbReference>
<accession>A0A1N6P339</accession>
<name>A0A1N6P339_9SPIO</name>
<dbReference type="InterPro" id="IPR036318">
    <property type="entry name" value="FAD-bd_PCMH-like_sf"/>
</dbReference>